<dbReference type="GO" id="GO:0004386">
    <property type="term" value="F:helicase activity"/>
    <property type="evidence" value="ECO:0007669"/>
    <property type="project" value="UniProtKB-KW"/>
</dbReference>
<dbReference type="Gene3D" id="3.40.50.300">
    <property type="entry name" value="P-loop containing nucleotide triphosphate hydrolases"/>
    <property type="match status" value="1"/>
</dbReference>
<feature type="compositionally biased region" description="Acidic residues" evidence="10">
    <location>
        <begin position="47"/>
        <end position="71"/>
    </location>
</feature>
<dbReference type="GO" id="GO:0008270">
    <property type="term" value="F:zinc ion binding"/>
    <property type="evidence" value="ECO:0007669"/>
    <property type="project" value="InterPro"/>
</dbReference>
<evidence type="ECO:0000259" key="12">
    <source>
        <dbReference type="PROSITE" id="PS51192"/>
    </source>
</evidence>
<reference evidence="14" key="1">
    <citation type="submission" date="2023-10" db="EMBL/GenBank/DDBJ databases">
        <authorList>
            <person name="Noh H."/>
        </authorList>
    </citation>
    <scope>NUCLEOTIDE SEQUENCE</scope>
    <source>
        <strain evidence="14">DUCC4014</strain>
    </source>
</reference>
<evidence type="ECO:0000259" key="11">
    <source>
        <dbReference type="PROSITE" id="PS50013"/>
    </source>
</evidence>
<dbReference type="InterPro" id="IPR016197">
    <property type="entry name" value="Chromo-like_dom_sf"/>
</dbReference>
<dbReference type="GO" id="GO:0003677">
    <property type="term" value="F:DNA binding"/>
    <property type="evidence" value="ECO:0007669"/>
    <property type="project" value="UniProtKB-KW"/>
</dbReference>
<dbReference type="CDD" id="cd18793">
    <property type="entry name" value="SF2_C_SNF"/>
    <property type="match status" value="1"/>
</dbReference>
<dbReference type="GO" id="GO:0034728">
    <property type="term" value="P:nucleosome organization"/>
    <property type="evidence" value="ECO:0007669"/>
    <property type="project" value="TreeGrafter"/>
</dbReference>
<evidence type="ECO:0000313" key="14">
    <source>
        <dbReference type="EMBL" id="WOO76976.1"/>
    </source>
</evidence>
<feature type="region of interest" description="Disordered" evidence="10">
    <location>
        <begin position="1296"/>
        <end position="1360"/>
    </location>
</feature>
<feature type="coiled-coil region" evidence="9">
    <location>
        <begin position="1098"/>
        <end position="1125"/>
    </location>
</feature>
<dbReference type="PROSITE" id="PS51192">
    <property type="entry name" value="HELICASE_ATP_BIND_1"/>
    <property type="match status" value="1"/>
</dbReference>
<dbReference type="Gene3D" id="6.10.140.1440">
    <property type="match status" value="1"/>
</dbReference>
<keyword evidence="14" id="KW-0347">Helicase</keyword>
<dbReference type="SUPFAM" id="SSF52540">
    <property type="entry name" value="P-loop containing nucleoside triphosphate hydrolases"/>
    <property type="match status" value="2"/>
</dbReference>
<dbReference type="PROSITE" id="PS50013">
    <property type="entry name" value="CHROMO_2"/>
    <property type="match status" value="1"/>
</dbReference>
<evidence type="ECO:0000256" key="3">
    <source>
        <dbReference type="ARBA" id="ARBA00022737"/>
    </source>
</evidence>
<dbReference type="Gene3D" id="3.40.50.10810">
    <property type="entry name" value="Tandem AAA-ATPase domain"/>
    <property type="match status" value="1"/>
</dbReference>
<dbReference type="InterPro" id="IPR000330">
    <property type="entry name" value="SNF2_N"/>
</dbReference>
<dbReference type="InterPro" id="IPR027417">
    <property type="entry name" value="P-loop_NTPase"/>
</dbReference>
<dbReference type="InterPro" id="IPR038718">
    <property type="entry name" value="SNF2-like_sf"/>
</dbReference>
<dbReference type="RefSeq" id="XP_062623008.1">
    <property type="nucleotide sequence ID" value="XM_062767024.1"/>
</dbReference>
<dbReference type="InterPro" id="IPR025260">
    <property type="entry name" value="CHD1-like_C"/>
</dbReference>
<comment type="similarity">
    <text evidence="2">Belongs to the SNF2/RAD54 helicase family.</text>
</comment>
<keyword evidence="7" id="KW-0238">DNA-binding</keyword>
<dbReference type="GO" id="GO:0005524">
    <property type="term" value="F:ATP binding"/>
    <property type="evidence" value="ECO:0007669"/>
    <property type="project" value="UniProtKB-KW"/>
</dbReference>
<evidence type="ECO:0000256" key="6">
    <source>
        <dbReference type="ARBA" id="ARBA00022840"/>
    </source>
</evidence>
<feature type="region of interest" description="Disordered" evidence="10">
    <location>
        <begin position="1502"/>
        <end position="1534"/>
    </location>
</feature>
<evidence type="ECO:0000256" key="9">
    <source>
        <dbReference type="SAM" id="Coils"/>
    </source>
</evidence>
<feature type="compositionally biased region" description="Basic residues" evidence="10">
    <location>
        <begin position="115"/>
        <end position="125"/>
    </location>
</feature>
<dbReference type="GO" id="GO:0003682">
    <property type="term" value="F:chromatin binding"/>
    <property type="evidence" value="ECO:0007669"/>
    <property type="project" value="TreeGrafter"/>
</dbReference>
<gene>
    <name evidence="14" type="primary">hrp3</name>
    <name evidence="14" type="ORF">LOC62_01G000581</name>
</gene>
<proteinExistence type="inferred from homology"/>
<feature type="region of interest" description="Disordered" evidence="10">
    <location>
        <begin position="1000"/>
        <end position="1052"/>
    </location>
</feature>
<dbReference type="Pfam" id="PF00271">
    <property type="entry name" value="Helicase_C"/>
    <property type="match status" value="1"/>
</dbReference>
<comment type="subcellular location">
    <subcellularLocation>
        <location evidence="1">Nucleus</location>
    </subcellularLocation>
</comment>
<evidence type="ECO:0000256" key="10">
    <source>
        <dbReference type="SAM" id="MobiDB-lite"/>
    </source>
</evidence>
<keyword evidence="3" id="KW-0677">Repeat</keyword>
<dbReference type="GO" id="GO:0140658">
    <property type="term" value="F:ATP-dependent chromatin remodeler activity"/>
    <property type="evidence" value="ECO:0007669"/>
    <property type="project" value="TreeGrafter"/>
</dbReference>
<dbReference type="Pfam" id="PF00176">
    <property type="entry name" value="SNF2-rel_dom"/>
    <property type="match status" value="1"/>
</dbReference>
<dbReference type="SUPFAM" id="SSF54160">
    <property type="entry name" value="Chromo domain-like"/>
    <property type="match status" value="2"/>
</dbReference>
<feature type="compositionally biased region" description="Low complexity" evidence="10">
    <location>
        <begin position="1323"/>
        <end position="1335"/>
    </location>
</feature>
<dbReference type="Pfam" id="PF23588">
    <property type="entry name" value="HTH_CHD1_Hrp3"/>
    <property type="match status" value="1"/>
</dbReference>
<dbReference type="InterPro" id="IPR000953">
    <property type="entry name" value="Chromo/chromo_shadow_dom"/>
</dbReference>
<dbReference type="GO" id="GO:0005634">
    <property type="term" value="C:nucleus"/>
    <property type="evidence" value="ECO:0007669"/>
    <property type="project" value="UniProtKB-SubCell"/>
</dbReference>
<dbReference type="Pfam" id="PF13907">
    <property type="entry name" value="CHD1-like_C"/>
    <property type="match status" value="1"/>
</dbReference>
<feature type="region of interest" description="Disordered" evidence="10">
    <location>
        <begin position="1452"/>
        <end position="1479"/>
    </location>
</feature>
<evidence type="ECO:0000256" key="5">
    <source>
        <dbReference type="ARBA" id="ARBA00022801"/>
    </source>
</evidence>
<feature type="domain" description="Helicase C-terminal" evidence="13">
    <location>
        <begin position="729"/>
        <end position="888"/>
    </location>
</feature>
<feature type="compositionally biased region" description="Low complexity" evidence="10">
    <location>
        <begin position="1303"/>
        <end position="1316"/>
    </location>
</feature>
<dbReference type="PROSITE" id="PS51194">
    <property type="entry name" value="HELICASE_CTER"/>
    <property type="match status" value="1"/>
</dbReference>
<protein>
    <submittedName>
        <fullName evidence="14">Chromodomain helicase hrp3</fullName>
    </submittedName>
</protein>
<dbReference type="InterPro" id="IPR014001">
    <property type="entry name" value="Helicase_ATP-bd"/>
</dbReference>
<dbReference type="InterPro" id="IPR049730">
    <property type="entry name" value="SNF2/RAD54-like_C"/>
</dbReference>
<feature type="compositionally biased region" description="Basic and acidic residues" evidence="10">
    <location>
        <begin position="1502"/>
        <end position="1514"/>
    </location>
</feature>
<evidence type="ECO:0000313" key="15">
    <source>
        <dbReference type="Proteomes" id="UP000827549"/>
    </source>
</evidence>
<keyword evidence="9" id="KW-0175">Coiled coil</keyword>
<dbReference type="GO" id="GO:0000785">
    <property type="term" value="C:chromatin"/>
    <property type="evidence" value="ECO:0007669"/>
    <property type="project" value="TreeGrafter"/>
</dbReference>
<dbReference type="GeneID" id="87803839"/>
<dbReference type="GO" id="GO:0016887">
    <property type="term" value="F:ATP hydrolysis activity"/>
    <property type="evidence" value="ECO:0007669"/>
    <property type="project" value="TreeGrafter"/>
</dbReference>
<feature type="domain" description="Chromo" evidence="11">
    <location>
        <begin position="330"/>
        <end position="394"/>
    </location>
</feature>
<dbReference type="CDD" id="cd12148">
    <property type="entry name" value="fungal_TF_MHR"/>
    <property type="match status" value="1"/>
</dbReference>
<dbReference type="SMART" id="SM00298">
    <property type="entry name" value="CHROMO"/>
    <property type="match status" value="2"/>
</dbReference>
<feature type="compositionally biased region" description="Basic and acidic residues" evidence="10">
    <location>
        <begin position="1027"/>
        <end position="1042"/>
    </location>
</feature>
<dbReference type="EMBL" id="CP086714">
    <property type="protein sequence ID" value="WOO76976.1"/>
    <property type="molecule type" value="Genomic_DNA"/>
</dbReference>
<dbReference type="Gene3D" id="1.10.10.60">
    <property type="entry name" value="Homeodomain-like"/>
    <property type="match status" value="1"/>
</dbReference>
<evidence type="ECO:0000256" key="8">
    <source>
        <dbReference type="ARBA" id="ARBA00023242"/>
    </source>
</evidence>
<dbReference type="PANTHER" id="PTHR45623">
    <property type="entry name" value="CHROMODOMAIN-HELICASE-DNA-BINDING PROTEIN 3-RELATED-RELATED"/>
    <property type="match status" value="1"/>
</dbReference>
<dbReference type="GO" id="GO:0042393">
    <property type="term" value="F:histone binding"/>
    <property type="evidence" value="ECO:0007669"/>
    <property type="project" value="TreeGrafter"/>
</dbReference>
<dbReference type="SMART" id="SM00906">
    <property type="entry name" value="Fungal_trans"/>
    <property type="match status" value="1"/>
</dbReference>
<dbReference type="InterPro" id="IPR056302">
    <property type="entry name" value="CHD1-2/Hrp3_HTH"/>
</dbReference>
<dbReference type="SMART" id="SM00487">
    <property type="entry name" value="DEXDc"/>
    <property type="match status" value="1"/>
</dbReference>
<feature type="domain" description="Helicase ATP-binding" evidence="12">
    <location>
        <begin position="435"/>
        <end position="603"/>
    </location>
</feature>
<evidence type="ECO:0000259" key="13">
    <source>
        <dbReference type="PROSITE" id="PS51194"/>
    </source>
</evidence>
<dbReference type="CDD" id="cd18659">
    <property type="entry name" value="CD2_tandem"/>
    <property type="match status" value="1"/>
</dbReference>
<keyword evidence="5" id="KW-0378">Hydrolase</keyword>
<dbReference type="PANTHER" id="PTHR45623:SF14">
    <property type="entry name" value="CHROMODOMAIN-HELICASE-DNA-BINDING PROTEIN 1"/>
    <property type="match status" value="1"/>
</dbReference>
<organism evidence="14 15">
    <name type="scientific">Vanrija pseudolonga</name>
    <dbReference type="NCBI Taxonomy" id="143232"/>
    <lineage>
        <taxon>Eukaryota</taxon>
        <taxon>Fungi</taxon>
        <taxon>Dikarya</taxon>
        <taxon>Basidiomycota</taxon>
        <taxon>Agaricomycotina</taxon>
        <taxon>Tremellomycetes</taxon>
        <taxon>Trichosporonales</taxon>
        <taxon>Trichosporonaceae</taxon>
        <taxon>Vanrija</taxon>
    </lineage>
</organism>
<dbReference type="SMART" id="SM00490">
    <property type="entry name" value="HELICc"/>
    <property type="match status" value="1"/>
</dbReference>
<dbReference type="Proteomes" id="UP000827549">
    <property type="component" value="Chromosome 1"/>
</dbReference>
<dbReference type="Pfam" id="PF00385">
    <property type="entry name" value="Chromo"/>
    <property type="match status" value="1"/>
</dbReference>
<evidence type="ECO:0000256" key="4">
    <source>
        <dbReference type="ARBA" id="ARBA00022741"/>
    </source>
</evidence>
<keyword evidence="15" id="KW-1185">Reference proteome</keyword>
<feature type="compositionally biased region" description="Acidic residues" evidence="10">
    <location>
        <begin position="85"/>
        <end position="109"/>
    </location>
</feature>
<keyword evidence="4" id="KW-0547">Nucleotide-binding</keyword>
<feature type="compositionally biased region" description="Polar residues" evidence="10">
    <location>
        <begin position="159"/>
        <end position="179"/>
    </location>
</feature>
<keyword evidence="6" id="KW-0067">ATP-binding</keyword>
<feature type="region of interest" description="Disordered" evidence="10">
    <location>
        <begin position="1"/>
        <end position="180"/>
    </location>
</feature>
<evidence type="ECO:0000256" key="1">
    <source>
        <dbReference type="ARBA" id="ARBA00004123"/>
    </source>
</evidence>
<accession>A0AAF1BES4</accession>
<dbReference type="Pfam" id="PF04082">
    <property type="entry name" value="Fungal_trans"/>
    <property type="match status" value="1"/>
</dbReference>
<evidence type="ECO:0000256" key="7">
    <source>
        <dbReference type="ARBA" id="ARBA00023125"/>
    </source>
</evidence>
<dbReference type="SMART" id="SM01176">
    <property type="entry name" value="DUF4208"/>
    <property type="match status" value="1"/>
</dbReference>
<sequence>MQSEESSPEPPQRGSPGHVSAATGNNGGSALPAPRQIILKPPRPASDDDLTPEPSDDDADEEGEDEVDMDSEAPATGLVSRNDSDSEQDEESEDDFDDDDGDGDDDPDFGDQPKKKAVKLPKVVKKPAPTVFPSKRPQSDSSDEDYATKSHKKKFFQRSGANSRGTATPDTTFGDSDTGSWRRGAARKVVTYNEASVDYGLDSEGDEDVMYYDKEAPLIENGTADEIDLVLSHSRDEEHAGDEKDNPHTNLRFHIKWKEYSHIHNTDEMYAFLKGYKGFKKVENYIQKVWQVEQAYHHPAPDAKWKPTREDLEQYEIDRERVRELQDSYKTVERIVGERDDKRDGERTTQFLVKWTNLQYAECTWEKYDDIKDQAQEAIAAFHAREARPTVPARSASYPVHGRPAYQKIAEDPEYLHVGGALKPFQLTGLNWLAYRWSQGGHGAMLADEMGLGKTVQSVSFLSYLFHTQRQYGPFLVVVPLSTINAWQMQFNTWAPDLNVIVYMGSAASRDKIRETEFGPPKNLKFNVLLTTYEFILKDRQDLQQIKWQVLEVDEAHRLKNSDAQLYEALSSFSTGFRLLITGTPLQNNVKELLALLHFVEPEQFELANDFELGDAEQEGKIKALNSQLETLMLRRLKKDVVKELPTKSESILRVEMSGLQQHYYKNILTKNFAVLSKGGTQNVSLMNVAMELKKAANHPYLFDGAEDRNKPLHEQLRGLVMNSGKMVLLDKLLARLKADGHRVLIFSQMVRLLDIISDYMMARGYVHQRLDGTVPSDVRKKSIEHFNAPGSPDFAFLLSTRAGGLGINLETADTVIIFDSDYNPQNDLQAMARAHRIGQTRHVNIYRFVTKGTIEEDILERAKRKMILEYAIINQTDTSGGHINGTSTPKDKSGDFSKEELAAILKFGARSMFQADEAAQNQKLDAMDLDDILTKADNFDTEATAAPAGTSSGGEAFLAQFAAIQDVKNDLDDLSWDDIIPVEERVKLDEEESRALQAEELGSRKRAAARAPGAYEGMDEADPDLDAERGSKAASPAEKKAKISGPRKSNAQRAIELKDRDLRVLIRGLQKWGPIRTRYDTIVDEAKLSAKNRVVVIQTCDEILAQAEEAVAAHKAELRGMQERGEVISSSLRQKAILFSFRGIQGINAETVVARHYELKALVEHFKRVEDPDNYAIPHDNLKPTMNWSVEWGAIHDSKLLVGVWKYGFGAWDQIKADPALQLADMIFLEDPKVVKDPSAPKAGIPGPIHLVRRGDYLCGLIREYEENRRMLIEQQAVIESMPVKEGFGYDHPPLPVPSGFAPSTSSTRAAPASRSGGGGASASAAAAAAAAAGDKGKRRKTPEYTDSEDEESYESMDEDAVKEALRPAKKHLKKLKSGTEHLSREEKIAALKECVAGIGSRIDEIVTEKTALGQDGSKWRKHCWVFASFFWPRQGVNYAKLMDIHSKLGAQGKESSPAPKKAKAKRKGDGSDPDPFAATAMLHVSRAALRGACALRIGRRARDAQKRGRSTEESPTDDPGLSRTNSIPSLHGIPRPVLDRHLEAFFTYVYPIQANAIVHRGTLLRDVADGRVARKVILAICAVAARFVSPPTTSTPPGAPPPPLAGSVAAQAWGTESKAALMEDDMSLDNVTTALILAKHEINSGRFGRGFVLAAVATRTALALGLHRELPPDDPASVTERETRRRLMWGCYSLDRMMSTGVAEFLAVPARSMSIRLPCDDQQYQFAIPTEVPVPAIETEGEGEALQERYNDVGILGHHLRLQGIRAIVLRSSRNRNAAVDLPPWEPGSTFAVAERKLNAWRASLPPQFQLERETIYARHYQNQLTPLVMLHVWYEINHAELYRLAMPGFPESLEPGIAAAAPPGWIETTRDACYAHAQMVARTIRHVCSIVDQDTLLFGDNALPICVLESAAELAELSADIEIMDAFLMRMAVHFRQAKWLADAFGFTETTYNMTEWNTAPLEVNHEDVNAILGQFEQTQTGTGGMGSFLATFADWVATGYDPSVNMTSDQATFGSSGI</sequence>
<dbReference type="InterPro" id="IPR023780">
    <property type="entry name" value="Chromo_domain"/>
</dbReference>
<dbReference type="InterPro" id="IPR007219">
    <property type="entry name" value="XnlR_reg_dom"/>
</dbReference>
<dbReference type="Gene3D" id="2.40.50.40">
    <property type="match status" value="2"/>
</dbReference>
<keyword evidence="8" id="KW-0539">Nucleus</keyword>
<feature type="compositionally biased region" description="Acidic residues" evidence="10">
    <location>
        <begin position="1347"/>
        <end position="1360"/>
    </location>
</feature>
<dbReference type="InterPro" id="IPR001650">
    <property type="entry name" value="Helicase_C-like"/>
</dbReference>
<evidence type="ECO:0000256" key="2">
    <source>
        <dbReference type="ARBA" id="ARBA00007025"/>
    </source>
</evidence>
<dbReference type="GO" id="GO:0006351">
    <property type="term" value="P:DNA-templated transcription"/>
    <property type="evidence" value="ECO:0007669"/>
    <property type="project" value="InterPro"/>
</dbReference>
<name>A0AAF1BES4_9TREE</name>